<dbReference type="AlphaFoldDB" id="A0A3Q9JKB8"/>
<reference evidence="3" key="1">
    <citation type="submission" date="2018-06" db="EMBL/GenBank/DDBJ databases">
        <title>Complete genome of Pseudomonas insecticola strain QZS01.</title>
        <authorList>
            <person name="Wang J."/>
            <person name="Su Q."/>
        </authorList>
    </citation>
    <scope>NUCLEOTIDE SEQUENCE [LARGE SCALE GENOMIC DNA]</scope>
    <source>
        <strain evidence="3">QZS01</strain>
    </source>
</reference>
<dbReference type="InterPro" id="IPR021329">
    <property type="entry name" value="DUF2938"/>
</dbReference>
<protein>
    <submittedName>
        <fullName evidence="2">DUF2938 domain-containing protein</fullName>
    </submittedName>
</protein>
<gene>
    <name evidence="2" type="ORF">DM558_01085</name>
</gene>
<organism evidence="2 3">
    <name type="scientific">Entomomonas moraniae</name>
    <dbReference type="NCBI Taxonomy" id="2213226"/>
    <lineage>
        <taxon>Bacteria</taxon>
        <taxon>Pseudomonadati</taxon>
        <taxon>Pseudomonadota</taxon>
        <taxon>Gammaproteobacteria</taxon>
        <taxon>Pseudomonadales</taxon>
        <taxon>Pseudomonadaceae</taxon>
        <taxon>Entomomonas</taxon>
    </lineage>
</organism>
<feature type="transmembrane region" description="Helical" evidence="1">
    <location>
        <begin position="101"/>
        <end position="128"/>
    </location>
</feature>
<evidence type="ECO:0000256" key="1">
    <source>
        <dbReference type="SAM" id="Phobius"/>
    </source>
</evidence>
<keyword evidence="1" id="KW-0472">Membrane</keyword>
<name>A0A3Q9JKB8_9GAMM</name>
<feature type="transmembrane region" description="Helical" evidence="1">
    <location>
        <begin position="140"/>
        <end position="157"/>
    </location>
</feature>
<feature type="transmembrane region" description="Helical" evidence="1">
    <location>
        <begin position="67"/>
        <end position="89"/>
    </location>
</feature>
<proteinExistence type="predicted"/>
<keyword evidence="3" id="KW-1185">Reference proteome</keyword>
<dbReference type="Pfam" id="PF11158">
    <property type="entry name" value="DUF2938"/>
    <property type="match status" value="1"/>
</dbReference>
<evidence type="ECO:0000313" key="2">
    <source>
        <dbReference type="EMBL" id="AZS49454.1"/>
    </source>
</evidence>
<dbReference type="Proteomes" id="UP000273143">
    <property type="component" value="Chromosome"/>
</dbReference>
<keyword evidence="1" id="KW-1133">Transmembrane helix</keyword>
<evidence type="ECO:0000313" key="3">
    <source>
        <dbReference type="Proteomes" id="UP000273143"/>
    </source>
</evidence>
<dbReference type="RefSeq" id="WP_127161667.1">
    <property type="nucleotide sequence ID" value="NZ_CP029822.1"/>
</dbReference>
<dbReference type="EMBL" id="CP029822">
    <property type="protein sequence ID" value="AZS49454.1"/>
    <property type="molecule type" value="Genomic_DNA"/>
</dbReference>
<sequence>MDVIWQTVFIGVGATLIMDAWAVIQKRVWNIPPLDYRLVGRWVGCFFQKKLIHKTIIQTSQVKGEVIIGWFLHYLIGIVFSFLMIWVVGYKWLLNPTFFPALIAGIISVIAPFFIMQPCFGFGIAASLTPKPNSARFRSLIAHVSFGVGLYISAELLCLI</sequence>
<feature type="transmembrane region" description="Helical" evidence="1">
    <location>
        <begin position="6"/>
        <end position="24"/>
    </location>
</feature>
<dbReference type="KEGG" id="emo:DM558_01085"/>
<accession>A0A3Q9JKB8</accession>
<keyword evidence="1" id="KW-0812">Transmembrane</keyword>